<gene>
    <name evidence="1" type="ORF">C176_06397</name>
</gene>
<dbReference type="Proteomes" id="UP000019062">
    <property type="component" value="Unassembled WGS sequence"/>
</dbReference>
<reference evidence="1 2" key="1">
    <citation type="journal article" date="2014" name="BMC Genomics">
        <title>Genomic comparison of sporeforming bacilli isolated from milk.</title>
        <authorList>
            <person name="Moreno Switt A.I."/>
            <person name="Andrus A.D."/>
            <person name="Ranieri M.L."/>
            <person name="Orsi R.H."/>
            <person name="Ivy R."/>
            <person name="den Bakker H.C."/>
            <person name="Martin N.H."/>
            <person name="Wiedmann M."/>
            <person name="Boor K.J."/>
        </authorList>
    </citation>
    <scope>NUCLEOTIDE SEQUENCE [LARGE SCALE GENOMIC DNA]</scope>
    <source>
        <strain evidence="1 2">FSL R5-213</strain>
    </source>
</reference>
<dbReference type="InterPro" id="IPR036291">
    <property type="entry name" value="NAD(P)-bd_dom_sf"/>
</dbReference>
<protein>
    <submittedName>
        <fullName evidence="1">Short chain dehydrogenase</fullName>
    </submittedName>
</protein>
<dbReference type="AlphaFoldDB" id="W4F0K0"/>
<dbReference type="Pfam" id="PF00106">
    <property type="entry name" value="adh_short"/>
    <property type="match status" value="1"/>
</dbReference>
<dbReference type="eggNOG" id="COG1028">
    <property type="taxonomic scope" value="Bacteria"/>
</dbReference>
<evidence type="ECO:0000313" key="1">
    <source>
        <dbReference type="EMBL" id="ETT86320.1"/>
    </source>
</evidence>
<organism evidence="1 2">
    <name type="scientific">Viridibacillus arenosi FSL R5-213</name>
    <dbReference type="NCBI Taxonomy" id="1227360"/>
    <lineage>
        <taxon>Bacteria</taxon>
        <taxon>Bacillati</taxon>
        <taxon>Bacillota</taxon>
        <taxon>Bacilli</taxon>
        <taxon>Bacillales</taxon>
        <taxon>Caryophanaceae</taxon>
        <taxon>Viridibacillus</taxon>
    </lineage>
</organism>
<dbReference type="InterPro" id="IPR002347">
    <property type="entry name" value="SDR_fam"/>
</dbReference>
<comment type="caution">
    <text evidence="1">The sequence shown here is derived from an EMBL/GenBank/DDBJ whole genome shotgun (WGS) entry which is preliminary data.</text>
</comment>
<dbReference type="SUPFAM" id="SSF51735">
    <property type="entry name" value="NAD(P)-binding Rossmann-fold domains"/>
    <property type="match status" value="1"/>
</dbReference>
<name>W4F0K0_9BACL</name>
<dbReference type="Gene3D" id="3.40.50.720">
    <property type="entry name" value="NAD(P)-binding Rossmann-like Domain"/>
    <property type="match status" value="1"/>
</dbReference>
<keyword evidence="2" id="KW-1185">Reference proteome</keyword>
<proteinExistence type="predicted"/>
<accession>W4F0K0</accession>
<dbReference type="EMBL" id="ASQA01000013">
    <property type="protein sequence ID" value="ETT86320.1"/>
    <property type="molecule type" value="Genomic_DNA"/>
</dbReference>
<dbReference type="PANTHER" id="PTHR42820">
    <property type="entry name" value="SHORT-CHAIN DEHYDROGENASE REDUCTASE"/>
    <property type="match status" value="1"/>
</dbReference>
<dbReference type="PANTHER" id="PTHR42820:SF1">
    <property type="entry name" value="SHORT-CHAIN DEHYDROGENASE_REDUCTASE FAMILY PROTEIN"/>
    <property type="match status" value="1"/>
</dbReference>
<evidence type="ECO:0000313" key="2">
    <source>
        <dbReference type="Proteomes" id="UP000019062"/>
    </source>
</evidence>
<sequence>MRLKGEVAIITGGANGIGYATVTRFLDEGASVVIADYAKWAGEEAVKTLNAERVLFIEVDVGKC</sequence>